<protein>
    <recommendedName>
        <fullName evidence="3">Glycosyl hydrolase family 67</fullName>
    </recommendedName>
</protein>
<sequence>MTQLMPPGIFLIDAIGPFFRGCEGRRINWSKIPFTRLVTTGPEREAQWNGIREDLRTFTREVAAAGFTAVTLDDLAHLAAHALHDEETSGRIAVLREEFAVLFGIIRDAGLELYLTSDVLPVSPGVEASIGDDREKLERFYQELVDGLLRDFPQIAGIVLRIGESDGVDVKDPLRTRLHVRNAKETNRLLHDLLPVFEKHGRTLILRTWTVGAHRIGDLIWHRRTLADALKGVDSPAFILSMKYGESDFFRYLPLNRAFFRTPHRKIVELQARREYEGAGEFPSFIGWDCEQYARELQGDANLAGISVWCQTGGWHRFRRLAFLETDDRDFWLRLNTCVALRIFRHRESVEDAVAHVVGVEKAPAVLELLRHSETVVKELHYIGEFASQKLFFRRVRIPPLLHVYWDCLFINHAVRKVLRHFVTDPERALREGEAAYALFPRMIELARAADLPVADIEHWRDFCHLVRLARRYYFLPFEPELAERIRASKKAYKKTWPSERRQRYRIKVNFEPFKVKRQTLGWLSSLLLRRQRGYRLIDHVFTLNLLGLIFRLFRPGKSKAVPKFLRKSAMGVETLFR</sequence>
<comment type="caution">
    <text evidence="1">The sequence shown here is derived from an EMBL/GenBank/DDBJ whole genome shotgun (WGS) entry which is preliminary data.</text>
</comment>
<dbReference type="Proteomes" id="UP001320876">
    <property type="component" value="Unassembled WGS sequence"/>
</dbReference>
<accession>A0ABT3GPU6</accession>
<evidence type="ECO:0008006" key="3">
    <source>
        <dbReference type="Google" id="ProtNLM"/>
    </source>
</evidence>
<reference evidence="1 2" key="1">
    <citation type="submission" date="2022-10" db="EMBL/GenBank/DDBJ databases">
        <title>Luteolibacter arcticus strain CCTCC AB 2014275, whole genome shotgun sequencing project.</title>
        <authorList>
            <person name="Zhao G."/>
            <person name="Shen L."/>
        </authorList>
    </citation>
    <scope>NUCLEOTIDE SEQUENCE [LARGE SCALE GENOMIC DNA]</scope>
    <source>
        <strain evidence="1 2">CCTCC AB 2014275</strain>
    </source>
</reference>
<dbReference type="SUPFAM" id="SSF51445">
    <property type="entry name" value="(Trans)glycosidases"/>
    <property type="match status" value="1"/>
</dbReference>
<name>A0ABT3GPU6_9BACT</name>
<proteinExistence type="predicted"/>
<keyword evidence="2" id="KW-1185">Reference proteome</keyword>
<evidence type="ECO:0000313" key="2">
    <source>
        <dbReference type="Proteomes" id="UP001320876"/>
    </source>
</evidence>
<dbReference type="EMBL" id="JAPDDT010000015">
    <property type="protein sequence ID" value="MCW1925542.1"/>
    <property type="molecule type" value="Genomic_DNA"/>
</dbReference>
<organism evidence="1 2">
    <name type="scientific">Luteolibacter arcticus</name>
    <dbReference type="NCBI Taxonomy" id="1581411"/>
    <lineage>
        <taxon>Bacteria</taxon>
        <taxon>Pseudomonadati</taxon>
        <taxon>Verrucomicrobiota</taxon>
        <taxon>Verrucomicrobiia</taxon>
        <taxon>Verrucomicrobiales</taxon>
        <taxon>Verrucomicrobiaceae</taxon>
        <taxon>Luteolibacter</taxon>
    </lineage>
</organism>
<gene>
    <name evidence="1" type="ORF">OKA05_23490</name>
</gene>
<evidence type="ECO:0000313" key="1">
    <source>
        <dbReference type="EMBL" id="MCW1925542.1"/>
    </source>
</evidence>
<dbReference type="InterPro" id="IPR017853">
    <property type="entry name" value="GH"/>
</dbReference>